<sequence length="111" mass="12754">MEVQVGDDKTATLKEILELLAGGTIVHDSFADNDPVLVYQEDVSMWYLARIIAVEPKKCRVNYVKWSKSWDQMVSYRDLYKIGEGGRTKLELVPAYFKGMTEKTLYEAARK</sequence>
<reference evidence="1 2" key="1">
    <citation type="submission" date="2016-07" db="EMBL/GenBank/DDBJ databases">
        <title>Pervasive Adenine N6-methylation of Active Genes in Fungi.</title>
        <authorList>
            <consortium name="DOE Joint Genome Institute"/>
            <person name="Mondo S.J."/>
            <person name="Dannebaum R.O."/>
            <person name="Kuo R.C."/>
            <person name="Labutti K."/>
            <person name="Haridas S."/>
            <person name="Kuo A."/>
            <person name="Salamov A."/>
            <person name="Ahrendt S.R."/>
            <person name="Lipzen A."/>
            <person name="Sullivan W."/>
            <person name="Andreopoulos W.B."/>
            <person name="Clum A."/>
            <person name="Lindquist E."/>
            <person name="Daum C."/>
            <person name="Ramamoorthy G.K."/>
            <person name="Gryganskyi A."/>
            <person name="Culley D."/>
            <person name="Magnuson J.K."/>
            <person name="James T.Y."/>
            <person name="O'Malley M.A."/>
            <person name="Stajich J.E."/>
            <person name="Spatafora J.W."/>
            <person name="Visel A."/>
            <person name="Grigoriev I.V."/>
        </authorList>
    </citation>
    <scope>NUCLEOTIDE SEQUENCE [LARGE SCALE GENOMIC DNA]</scope>
    <source>
        <strain evidence="1 2">JEL800</strain>
    </source>
</reference>
<proteinExistence type="predicted"/>
<dbReference type="Gene3D" id="2.30.30.140">
    <property type="match status" value="1"/>
</dbReference>
<evidence type="ECO:0000313" key="1">
    <source>
        <dbReference type="EMBL" id="ORY37469.1"/>
    </source>
</evidence>
<evidence type="ECO:0000313" key="2">
    <source>
        <dbReference type="Proteomes" id="UP000193642"/>
    </source>
</evidence>
<organism evidence="1 2">
    <name type="scientific">Rhizoclosmatium globosum</name>
    <dbReference type="NCBI Taxonomy" id="329046"/>
    <lineage>
        <taxon>Eukaryota</taxon>
        <taxon>Fungi</taxon>
        <taxon>Fungi incertae sedis</taxon>
        <taxon>Chytridiomycota</taxon>
        <taxon>Chytridiomycota incertae sedis</taxon>
        <taxon>Chytridiomycetes</taxon>
        <taxon>Chytridiales</taxon>
        <taxon>Chytriomycetaceae</taxon>
        <taxon>Rhizoclosmatium</taxon>
    </lineage>
</organism>
<gene>
    <name evidence="1" type="ORF">BCR33DRAFT_721518</name>
</gene>
<dbReference type="InterPro" id="IPR016197">
    <property type="entry name" value="Chromo-like_dom_sf"/>
</dbReference>
<dbReference type="EMBL" id="MCGO01000050">
    <property type="protein sequence ID" value="ORY37469.1"/>
    <property type="molecule type" value="Genomic_DNA"/>
</dbReference>
<dbReference type="Proteomes" id="UP000193642">
    <property type="component" value="Unassembled WGS sequence"/>
</dbReference>
<accession>A0A1Y2BRU2</accession>
<name>A0A1Y2BRU2_9FUNG</name>
<dbReference type="AlphaFoldDB" id="A0A1Y2BRU2"/>
<dbReference type="SUPFAM" id="SSF54160">
    <property type="entry name" value="Chromo domain-like"/>
    <property type="match status" value="1"/>
</dbReference>
<comment type="caution">
    <text evidence="1">The sequence shown here is derived from an EMBL/GenBank/DDBJ whole genome shotgun (WGS) entry which is preliminary data.</text>
</comment>
<keyword evidence="2" id="KW-1185">Reference proteome</keyword>
<protein>
    <submittedName>
        <fullName evidence="1">Uncharacterized protein</fullName>
    </submittedName>
</protein>